<evidence type="ECO:0000313" key="1">
    <source>
        <dbReference type="EMBL" id="JAH09711.1"/>
    </source>
</evidence>
<reference evidence="1" key="1">
    <citation type="submission" date="2014-11" db="EMBL/GenBank/DDBJ databases">
        <authorList>
            <person name="Amaro Gonzalez C."/>
        </authorList>
    </citation>
    <scope>NUCLEOTIDE SEQUENCE</scope>
</reference>
<name>A0A0E9PYK1_ANGAN</name>
<reference evidence="1" key="2">
    <citation type="journal article" date="2015" name="Fish Shellfish Immunol.">
        <title>Early steps in the European eel (Anguilla anguilla)-Vibrio vulnificus interaction in the gills: Role of the RtxA13 toxin.</title>
        <authorList>
            <person name="Callol A."/>
            <person name="Pajuelo D."/>
            <person name="Ebbesson L."/>
            <person name="Teles M."/>
            <person name="MacKenzie S."/>
            <person name="Amaro C."/>
        </authorList>
    </citation>
    <scope>NUCLEOTIDE SEQUENCE</scope>
</reference>
<proteinExistence type="predicted"/>
<dbReference type="EMBL" id="GBXM01098866">
    <property type="protein sequence ID" value="JAH09711.1"/>
    <property type="molecule type" value="Transcribed_RNA"/>
</dbReference>
<accession>A0A0E9PYK1</accession>
<protein>
    <submittedName>
        <fullName evidence="1">Uncharacterized protein</fullName>
    </submittedName>
</protein>
<sequence>MYYTQFKVHSY</sequence>
<organism evidence="1">
    <name type="scientific">Anguilla anguilla</name>
    <name type="common">European freshwater eel</name>
    <name type="synonym">Muraena anguilla</name>
    <dbReference type="NCBI Taxonomy" id="7936"/>
    <lineage>
        <taxon>Eukaryota</taxon>
        <taxon>Metazoa</taxon>
        <taxon>Chordata</taxon>
        <taxon>Craniata</taxon>
        <taxon>Vertebrata</taxon>
        <taxon>Euteleostomi</taxon>
        <taxon>Actinopterygii</taxon>
        <taxon>Neopterygii</taxon>
        <taxon>Teleostei</taxon>
        <taxon>Anguilliformes</taxon>
        <taxon>Anguillidae</taxon>
        <taxon>Anguilla</taxon>
    </lineage>
</organism>